<dbReference type="RefSeq" id="WP_095220225.1">
    <property type="nucleotide sequence ID" value="NZ_NPBJ01000011.1"/>
</dbReference>
<protein>
    <submittedName>
        <fullName evidence="1">Uncharacterized protein</fullName>
    </submittedName>
</protein>
<organism evidence="1 2">
    <name type="scientific">Terribacillus saccharophilus</name>
    <dbReference type="NCBI Taxonomy" id="361277"/>
    <lineage>
        <taxon>Bacteria</taxon>
        <taxon>Bacillati</taxon>
        <taxon>Bacillota</taxon>
        <taxon>Bacilli</taxon>
        <taxon>Bacillales</taxon>
        <taxon>Bacillaceae</taxon>
        <taxon>Terribacillus</taxon>
    </lineage>
</organism>
<dbReference type="EMBL" id="NPBJ01000011">
    <property type="protein sequence ID" value="PAE00723.1"/>
    <property type="molecule type" value="Genomic_DNA"/>
</dbReference>
<gene>
    <name evidence="1" type="ORF">CHH48_05690</name>
</gene>
<evidence type="ECO:0000313" key="2">
    <source>
        <dbReference type="Proteomes" id="UP000216852"/>
    </source>
</evidence>
<accession>A0ABX4H0S2</accession>
<proteinExistence type="predicted"/>
<reference evidence="1 2" key="1">
    <citation type="submission" date="2017-07" db="EMBL/GenBank/DDBJ databases">
        <title>Isolation and whole genome analysis of endospore-forming bacteria from heroin.</title>
        <authorList>
            <person name="Kalinowski J."/>
            <person name="Ahrens B."/>
            <person name="Al-Dilaimi A."/>
            <person name="Winkler A."/>
            <person name="Wibberg D."/>
            <person name="Schleenbecker U."/>
            <person name="Ruckert C."/>
            <person name="Wolfel R."/>
            <person name="Grass G."/>
        </authorList>
    </citation>
    <scope>NUCLEOTIDE SEQUENCE [LARGE SCALE GENOMIC DNA]</scope>
    <source>
        <strain evidence="1 2">7517-1</strain>
    </source>
</reference>
<dbReference type="Proteomes" id="UP000216852">
    <property type="component" value="Unassembled WGS sequence"/>
</dbReference>
<comment type="caution">
    <text evidence="1">The sequence shown here is derived from an EMBL/GenBank/DDBJ whole genome shotgun (WGS) entry which is preliminary data.</text>
</comment>
<evidence type="ECO:0000313" key="1">
    <source>
        <dbReference type="EMBL" id="PAE00723.1"/>
    </source>
</evidence>
<sequence>MNDIQQKKLERYVKGWPFMTPDEKFDAIKYILVIHKEQVEHYENALQLAYKTLSKSEQLVEELQVIRKDQQRQLDKLYSFIEINESIQEEYDLYEGRLACIFFNEGESEMSSVNKQVSPTEPLA</sequence>
<name>A0ABX4H0S2_9BACI</name>
<keyword evidence="2" id="KW-1185">Reference proteome</keyword>